<dbReference type="InterPro" id="IPR013656">
    <property type="entry name" value="PAS_4"/>
</dbReference>
<dbReference type="SUPFAM" id="SSF141868">
    <property type="entry name" value="EAL domain-like"/>
    <property type="match status" value="1"/>
</dbReference>
<dbReference type="CDD" id="cd01948">
    <property type="entry name" value="EAL"/>
    <property type="match status" value="1"/>
</dbReference>
<protein>
    <submittedName>
        <fullName evidence="3">Uncharacterized protein</fullName>
    </submittedName>
</protein>
<evidence type="ECO:0000259" key="2">
    <source>
        <dbReference type="PROSITE" id="PS50887"/>
    </source>
</evidence>
<evidence type="ECO:0000313" key="3">
    <source>
        <dbReference type="EMBL" id="BDT60352.1"/>
    </source>
</evidence>
<dbReference type="SUPFAM" id="SSF55073">
    <property type="entry name" value="Nucleotide cyclase"/>
    <property type="match status" value="1"/>
</dbReference>
<dbReference type="InterPro" id="IPR001633">
    <property type="entry name" value="EAL_dom"/>
</dbReference>
<name>A0ABM8CAN3_9BURK</name>
<dbReference type="SUPFAM" id="SSF55785">
    <property type="entry name" value="PYP-like sensor domain (PAS domain)"/>
    <property type="match status" value="1"/>
</dbReference>
<dbReference type="InterPro" id="IPR052155">
    <property type="entry name" value="Biofilm_reg_signaling"/>
</dbReference>
<dbReference type="Gene3D" id="3.30.450.20">
    <property type="entry name" value="PAS domain"/>
    <property type="match status" value="2"/>
</dbReference>
<keyword evidence="4" id="KW-1185">Reference proteome</keyword>
<dbReference type="InterPro" id="IPR029787">
    <property type="entry name" value="Nucleotide_cyclase"/>
</dbReference>
<dbReference type="PANTHER" id="PTHR44757">
    <property type="entry name" value="DIGUANYLATE CYCLASE DGCP"/>
    <property type="match status" value="1"/>
</dbReference>
<sequence length="865" mass="94930">MGLAAAWWDHAARDIRHAQRDHAAALERQVDAFMQNLVIRTQRSVADCDRLLRLVRHGWGRPGQRNGLAGTLESGIFSREYISAILIIDRHGVVTSSTHPRAVGMDVGAFAFFTAQRASGADQLQLSAPFDGELTGREVVAFSRPLLTSGGSFDGLVVITVLPAFFTQHYAAPTMGSHGFVAVMDANGAILASRSGSTIHSYKKPFLLASPLVHAPEGTEWLDGRAWFADGRTRVAAWRRFHVPALAAVVALDESAAMARFREVREATLRVTRAGIAVLLLAALAGAGLHVHARWRRHQIESLRATYRLATENAGDGFFINRPVRDRDGVVRDFSVVDCNQHGAAMFGKRPDELIGHRLSEFYQGALFRKSCERLCKALDSGIYERELPVSPGLDQPLQARWIRYKAVRDGADLAVTIRDISESKAYLTELERRSNSDALTGLPNRFWIQQYLPRAIAAACAAGQGMAVLFIDLDGFKTVNDALGHAAGDDLLRTVGTRLKMAMRPGDHVVRLGGDEFVVVLEQVAGPDDVAQAARQLLSAFRDGFQLQNATHVLGASIGIALFPEHGSDAQTLLKHADIAMYAVKTEGKGRFCFFQPRFFEAIRGRLETEMQLRQALDRCQFVVHYQPRVDLRTGAVCAMEALVRWERPGQGLTGPDGFIGLLEETGLIVRLGEQVIDGVCRQLACWARAGADLVPVSVNISPRQFSQSDVMAQFRSAIARHGVNPALLEIEVTESSMMQEGIGQSAVFSQLRALGIKLCIDDFGTGYSALSQLQKLRFDVLKIDRAFILRIAEPEGDTLIASMVAMAHALGMRVVAEGIESQEQMWLLQSLGCDEGQGYFFSRPVPPDACRLPQVRARLEPHS</sequence>
<dbReference type="Pfam" id="PF08448">
    <property type="entry name" value="PAS_4"/>
    <property type="match status" value="1"/>
</dbReference>
<dbReference type="Proteomes" id="UP001163336">
    <property type="component" value="Chromosome"/>
</dbReference>
<dbReference type="PROSITE" id="PS50883">
    <property type="entry name" value="EAL"/>
    <property type="match status" value="1"/>
</dbReference>
<dbReference type="CDD" id="cd12914">
    <property type="entry name" value="PDC1_DGC_like"/>
    <property type="match status" value="1"/>
</dbReference>
<reference evidence="3" key="1">
    <citation type="submission" date="2022-11" db="EMBL/GenBank/DDBJ databases">
        <title>Isolation and characterization of PLA-degrading bacterium Massilia sp. from Antarctic soil.</title>
        <authorList>
            <person name="Sato K."/>
            <person name="Gomez-Fuentes C."/>
            <person name="Ahmad S.A."/>
            <person name="Zulkharnain A."/>
        </authorList>
    </citation>
    <scope>NUCLEOTIDE SEQUENCE</scope>
    <source>
        <strain evidence="3">N-3</strain>
    </source>
</reference>
<dbReference type="SMART" id="SM00267">
    <property type="entry name" value="GGDEF"/>
    <property type="match status" value="1"/>
</dbReference>
<evidence type="ECO:0000313" key="4">
    <source>
        <dbReference type="Proteomes" id="UP001163336"/>
    </source>
</evidence>
<dbReference type="InterPro" id="IPR043128">
    <property type="entry name" value="Rev_trsase/Diguanyl_cyclase"/>
</dbReference>
<accession>A0ABM8CAN3</accession>
<dbReference type="SMART" id="SM00052">
    <property type="entry name" value="EAL"/>
    <property type="match status" value="1"/>
</dbReference>
<dbReference type="InterPro" id="IPR035919">
    <property type="entry name" value="EAL_sf"/>
</dbReference>
<evidence type="ECO:0000259" key="1">
    <source>
        <dbReference type="PROSITE" id="PS50883"/>
    </source>
</evidence>
<dbReference type="NCBIfam" id="TIGR00254">
    <property type="entry name" value="GGDEF"/>
    <property type="match status" value="1"/>
</dbReference>
<feature type="domain" description="GGDEF" evidence="2">
    <location>
        <begin position="465"/>
        <end position="598"/>
    </location>
</feature>
<feature type="domain" description="EAL" evidence="1">
    <location>
        <begin position="607"/>
        <end position="860"/>
    </location>
</feature>
<dbReference type="PROSITE" id="PS50887">
    <property type="entry name" value="GGDEF"/>
    <property type="match status" value="1"/>
</dbReference>
<organism evidence="3 4">
    <name type="scientific">Massilia varians</name>
    <dbReference type="NCBI Taxonomy" id="457921"/>
    <lineage>
        <taxon>Bacteria</taxon>
        <taxon>Pseudomonadati</taxon>
        <taxon>Pseudomonadota</taxon>
        <taxon>Betaproteobacteria</taxon>
        <taxon>Burkholderiales</taxon>
        <taxon>Oxalobacteraceae</taxon>
        <taxon>Telluria group</taxon>
        <taxon>Massilia</taxon>
    </lineage>
</organism>
<proteinExistence type="predicted"/>
<dbReference type="EMBL" id="AP026966">
    <property type="protein sequence ID" value="BDT60352.1"/>
    <property type="molecule type" value="Genomic_DNA"/>
</dbReference>
<dbReference type="CDD" id="cd01949">
    <property type="entry name" value="GGDEF"/>
    <property type="match status" value="1"/>
</dbReference>
<dbReference type="Pfam" id="PF00990">
    <property type="entry name" value="GGDEF"/>
    <property type="match status" value="1"/>
</dbReference>
<dbReference type="Pfam" id="PF00563">
    <property type="entry name" value="EAL"/>
    <property type="match status" value="1"/>
</dbReference>
<dbReference type="Gene3D" id="3.20.20.450">
    <property type="entry name" value="EAL domain"/>
    <property type="match status" value="1"/>
</dbReference>
<gene>
    <name evidence="3" type="ORF">MasN3_38460</name>
</gene>
<dbReference type="PANTHER" id="PTHR44757:SF2">
    <property type="entry name" value="BIOFILM ARCHITECTURE MAINTENANCE PROTEIN MBAA"/>
    <property type="match status" value="1"/>
</dbReference>
<dbReference type="Gene3D" id="3.30.70.270">
    <property type="match status" value="1"/>
</dbReference>
<dbReference type="InterPro" id="IPR035965">
    <property type="entry name" value="PAS-like_dom_sf"/>
</dbReference>
<dbReference type="InterPro" id="IPR000160">
    <property type="entry name" value="GGDEF_dom"/>
</dbReference>